<name>K0TAR1_THAOC</name>
<dbReference type="Proteomes" id="UP000266841">
    <property type="component" value="Unassembled WGS sequence"/>
</dbReference>
<accession>K0TAR1</accession>
<sequence length="320" mass="36738">MVLYRVAISSPELSSASERDDDESNESASSFEQHRMRMRNATRLTLKETHSFWSSLILKGITCGEFKCLFREIDSSTGYLISSNYGGVQFEEECYYSWLIAKYVDEKFGAKHLFLEAPRRVNIPDHFFLQFANETIRKGREADGKPLYQADTDAVIQKVRLAPQPMKILTHGDGWTTFKWMYRKKAQDRASFMKNFQSGINGTMKVLENLPLLAVDWQVMLDAHGYTYQFDLDRAFCSCPFEKWKNCRQEWLHGGGILSRYNSSEMDLSCDAIDAMLKLKGRLGKPMKIERNSTQRKMMAELIQSIAFGGDEGTAPKCIL</sequence>
<evidence type="ECO:0000256" key="1">
    <source>
        <dbReference type="SAM" id="MobiDB-lite"/>
    </source>
</evidence>
<organism evidence="2 3">
    <name type="scientific">Thalassiosira oceanica</name>
    <name type="common">Marine diatom</name>
    <dbReference type="NCBI Taxonomy" id="159749"/>
    <lineage>
        <taxon>Eukaryota</taxon>
        <taxon>Sar</taxon>
        <taxon>Stramenopiles</taxon>
        <taxon>Ochrophyta</taxon>
        <taxon>Bacillariophyta</taxon>
        <taxon>Coscinodiscophyceae</taxon>
        <taxon>Thalassiosirophycidae</taxon>
        <taxon>Thalassiosirales</taxon>
        <taxon>Thalassiosiraceae</taxon>
        <taxon>Thalassiosira</taxon>
    </lineage>
</organism>
<evidence type="ECO:0000313" key="2">
    <source>
        <dbReference type="EMBL" id="EJK75828.1"/>
    </source>
</evidence>
<protein>
    <submittedName>
        <fullName evidence="2">Uncharacterized protein</fullName>
    </submittedName>
</protein>
<dbReference type="EMBL" id="AGNL01002700">
    <property type="protein sequence ID" value="EJK75828.1"/>
    <property type="molecule type" value="Genomic_DNA"/>
</dbReference>
<evidence type="ECO:0000313" key="3">
    <source>
        <dbReference type="Proteomes" id="UP000266841"/>
    </source>
</evidence>
<proteinExistence type="predicted"/>
<keyword evidence="3" id="KW-1185">Reference proteome</keyword>
<feature type="region of interest" description="Disordered" evidence="1">
    <location>
        <begin position="8"/>
        <end position="33"/>
    </location>
</feature>
<dbReference type="AlphaFoldDB" id="K0TAR1"/>
<comment type="caution">
    <text evidence="2">The sequence shown here is derived from an EMBL/GenBank/DDBJ whole genome shotgun (WGS) entry which is preliminary data.</text>
</comment>
<gene>
    <name evidence="2" type="ORF">THAOC_02440</name>
</gene>
<reference evidence="2 3" key="1">
    <citation type="journal article" date="2012" name="Genome Biol.">
        <title>Genome and low-iron response of an oceanic diatom adapted to chronic iron limitation.</title>
        <authorList>
            <person name="Lommer M."/>
            <person name="Specht M."/>
            <person name="Roy A.S."/>
            <person name="Kraemer L."/>
            <person name="Andreson R."/>
            <person name="Gutowska M.A."/>
            <person name="Wolf J."/>
            <person name="Bergner S.V."/>
            <person name="Schilhabel M.B."/>
            <person name="Klostermeier U.C."/>
            <person name="Beiko R.G."/>
            <person name="Rosenstiel P."/>
            <person name="Hippler M."/>
            <person name="Laroche J."/>
        </authorList>
    </citation>
    <scope>NUCLEOTIDE SEQUENCE [LARGE SCALE GENOMIC DNA]</scope>
    <source>
        <strain evidence="2 3">CCMP1005</strain>
    </source>
</reference>